<evidence type="ECO:0000256" key="1">
    <source>
        <dbReference type="SAM" id="Phobius"/>
    </source>
</evidence>
<comment type="caution">
    <text evidence="2">The sequence shown here is derived from an EMBL/GenBank/DDBJ whole genome shotgun (WGS) entry which is preliminary data.</text>
</comment>
<sequence length="720" mass="81503">MIVQENLVLASLVLGIIAVVCCSGLAMFIGWYFLVKKKKEEREWSVLTSDQENSVKIAPPSIVSSVTTATGERTETGDICMGVGTLRQVSLTLLQDVINNLYNIRIKLDCKTEKFQSSDELAMTTATDNDSVQRQLRKRLQVVFKDDSSKMDIFLALSENILHGLTVRQLLDATFRICRVGRGIIREWKMENAIFVGTMPEEGTGYINFTVEDKINKMKLTWDDQKFTNDFLNTISMMLQALRDERRQPTPIEYLAIHLAYHNMAIGKQVTLKGHRPLGSPGFRPHTQTYMSLTDPGDGHVLGTTRFNEWMLGAIVHVEHLERPGNLSREHIESYRVPSLYDFSRVRLHVGSAAPNTYFVGRRMKDSGSFDEDFLKVVHMTSATASAAFARGGAECKVAMEGLTTSEAVRYMRALRCHVHRNRFSQFMSAAWNLNQTITDDFEKETPVILTERMDIARRAIEITCIGGFDKVTWDGASDTYPSKCIMYQLTFEEALTIVHEAHLRGLVTYMSAGFKFDEIKHAVFAGVDGIGIGGAQVLRFMDHNTGMHGPYMEENIPRILSERDTAAKTIRGRGVALLAKMDTMFFEGSLTNEEDQVRHGLFAALLKIDETKISELLKKSTRILELPLENSLAIVGSAKRLLSTSSPLLREVVSEEEKSQWSNFVSRLRNLLDRGTEDGITEEYDGEPWLTFRRKYRQNLESKNILTRQGSFTHCYRTF</sequence>
<dbReference type="EMBL" id="JAZGQO010000007">
    <property type="protein sequence ID" value="KAK6180640.1"/>
    <property type="molecule type" value="Genomic_DNA"/>
</dbReference>
<keyword evidence="1" id="KW-0812">Transmembrane</keyword>
<dbReference type="Proteomes" id="UP001347796">
    <property type="component" value="Unassembled WGS sequence"/>
</dbReference>
<reference evidence="2 3" key="1">
    <citation type="submission" date="2024-01" db="EMBL/GenBank/DDBJ databases">
        <title>The genome of the rayed Mediterranean limpet Patella caerulea (Linnaeus, 1758).</title>
        <authorList>
            <person name="Anh-Thu Weber A."/>
            <person name="Halstead-Nussloch G."/>
        </authorList>
    </citation>
    <scope>NUCLEOTIDE SEQUENCE [LARGE SCALE GENOMIC DNA]</scope>
    <source>
        <strain evidence="2">AATW-2023a</strain>
        <tissue evidence="2">Whole specimen</tissue>
    </source>
</reference>
<evidence type="ECO:0000313" key="2">
    <source>
        <dbReference type="EMBL" id="KAK6180640.1"/>
    </source>
</evidence>
<dbReference type="AlphaFoldDB" id="A0AAN8JQC7"/>
<evidence type="ECO:0000313" key="3">
    <source>
        <dbReference type="Proteomes" id="UP001347796"/>
    </source>
</evidence>
<protein>
    <submittedName>
        <fullName evidence="2">Uncharacterized protein</fullName>
    </submittedName>
</protein>
<proteinExistence type="predicted"/>
<accession>A0AAN8JQC7</accession>
<keyword evidence="3" id="KW-1185">Reference proteome</keyword>
<keyword evidence="1" id="KW-0472">Membrane</keyword>
<name>A0AAN8JQC7_PATCE</name>
<organism evidence="2 3">
    <name type="scientific">Patella caerulea</name>
    <name type="common">Rayed Mediterranean limpet</name>
    <dbReference type="NCBI Taxonomy" id="87958"/>
    <lineage>
        <taxon>Eukaryota</taxon>
        <taxon>Metazoa</taxon>
        <taxon>Spiralia</taxon>
        <taxon>Lophotrochozoa</taxon>
        <taxon>Mollusca</taxon>
        <taxon>Gastropoda</taxon>
        <taxon>Patellogastropoda</taxon>
        <taxon>Patelloidea</taxon>
        <taxon>Patellidae</taxon>
        <taxon>Patella</taxon>
    </lineage>
</organism>
<keyword evidence="1" id="KW-1133">Transmembrane helix</keyword>
<gene>
    <name evidence="2" type="ORF">SNE40_008649</name>
</gene>
<feature type="transmembrane region" description="Helical" evidence="1">
    <location>
        <begin position="12"/>
        <end position="35"/>
    </location>
</feature>